<accession>A0A2H1WUV4</accession>
<proteinExistence type="predicted"/>
<sequence length="106" mass="11610">MLAPIRVTEGHIMSSGRRCGDVAQPTVGFFLVDKYNILLYCGDHTLVTATLVEGSQLRAKRSWVRFPAADICTLGGGLWPGRGLYPAVDVFQLLVDDDDDILCEVI</sequence>
<reference evidence="1" key="1">
    <citation type="submission" date="2016-07" db="EMBL/GenBank/DDBJ databases">
        <authorList>
            <person name="Bretaudeau A."/>
        </authorList>
    </citation>
    <scope>NUCLEOTIDE SEQUENCE</scope>
    <source>
        <strain evidence="1">Rice</strain>
        <tissue evidence="1">Whole body</tissue>
    </source>
</reference>
<dbReference type="EMBL" id="ODYU01011229">
    <property type="protein sequence ID" value="SOQ56841.1"/>
    <property type="molecule type" value="Genomic_DNA"/>
</dbReference>
<organism evidence="1">
    <name type="scientific">Spodoptera frugiperda</name>
    <name type="common">Fall armyworm</name>
    <dbReference type="NCBI Taxonomy" id="7108"/>
    <lineage>
        <taxon>Eukaryota</taxon>
        <taxon>Metazoa</taxon>
        <taxon>Ecdysozoa</taxon>
        <taxon>Arthropoda</taxon>
        <taxon>Hexapoda</taxon>
        <taxon>Insecta</taxon>
        <taxon>Pterygota</taxon>
        <taxon>Neoptera</taxon>
        <taxon>Endopterygota</taxon>
        <taxon>Lepidoptera</taxon>
        <taxon>Glossata</taxon>
        <taxon>Ditrysia</taxon>
        <taxon>Noctuoidea</taxon>
        <taxon>Noctuidae</taxon>
        <taxon>Amphipyrinae</taxon>
        <taxon>Spodoptera</taxon>
    </lineage>
</organism>
<gene>
    <name evidence="1" type="ORF">SFRICE_027490</name>
</gene>
<evidence type="ECO:0000313" key="1">
    <source>
        <dbReference type="EMBL" id="SOQ56841.1"/>
    </source>
</evidence>
<dbReference type="AlphaFoldDB" id="A0A2H1WUV4"/>
<name>A0A2H1WUV4_SPOFR</name>
<protein>
    <submittedName>
        <fullName evidence="1">SFRICE_027490</fullName>
    </submittedName>
</protein>